<dbReference type="AlphaFoldDB" id="A0A1U7HBB9"/>
<dbReference type="PANTHER" id="PTHR33803:SF3">
    <property type="entry name" value="BLL1974 PROTEIN"/>
    <property type="match status" value="1"/>
</dbReference>
<proteinExistence type="predicted"/>
<dbReference type="STRING" id="1921803.NIES593_17260"/>
<protein>
    <recommendedName>
        <fullName evidence="1">Transposase DDE domain-containing protein</fullName>
    </recommendedName>
</protein>
<feature type="domain" description="Transposase DDE" evidence="1">
    <location>
        <begin position="107"/>
        <end position="160"/>
    </location>
</feature>
<evidence type="ECO:0000313" key="2">
    <source>
        <dbReference type="EMBL" id="OKH20876.1"/>
    </source>
</evidence>
<dbReference type="InterPro" id="IPR025668">
    <property type="entry name" value="Tnp_DDE_dom"/>
</dbReference>
<keyword evidence="3" id="KW-1185">Reference proteome</keyword>
<dbReference type="Proteomes" id="UP000186868">
    <property type="component" value="Unassembled WGS sequence"/>
</dbReference>
<feature type="non-terminal residue" evidence="2">
    <location>
        <position position="1"/>
    </location>
</feature>
<gene>
    <name evidence="2" type="ORF">NIES593_17260</name>
</gene>
<evidence type="ECO:0000313" key="3">
    <source>
        <dbReference type="Proteomes" id="UP000186868"/>
    </source>
</evidence>
<reference evidence="2 3" key="1">
    <citation type="submission" date="2016-11" db="EMBL/GenBank/DDBJ databases">
        <title>Draft Genome Sequences of Nine Cyanobacterial Strains from Diverse Habitats.</title>
        <authorList>
            <person name="Zhu T."/>
            <person name="Hou S."/>
            <person name="Lu X."/>
            <person name="Hess W.R."/>
        </authorList>
    </citation>
    <scope>NUCLEOTIDE SEQUENCE [LARGE SCALE GENOMIC DNA]</scope>
    <source>
        <strain evidence="2 3">NIES-593</strain>
    </source>
</reference>
<name>A0A1U7HBB9_9CYAN</name>
<dbReference type="PANTHER" id="PTHR33803">
    <property type="entry name" value="IS1478 TRANSPOSASE"/>
    <property type="match status" value="1"/>
</dbReference>
<evidence type="ECO:0000259" key="1">
    <source>
        <dbReference type="Pfam" id="PF13751"/>
    </source>
</evidence>
<accession>A0A1U7HBB9</accession>
<organism evidence="2 3">
    <name type="scientific">Hydrococcus rivularis NIES-593</name>
    <dbReference type="NCBI Taxonomy" id="1921803"/>
    <lineage>
        <taxon>Bacteria</taxon>
        <taxon>Bacillati</taxon>
        <taxon>Cyanobacteriota</taxon>
        <taxon>Cyanophyceae</taxon>
        <taxon>Pleurocapsales</taxon>
        <taxon>Hydrococcaceae</taxon>
        <taxon>Hydrococcus</taxon>
    </lineage>
</organism>
<comment type="caution">
    <text evidence="2">The sequence shown here is derived from an EMBL/GenBank/DDBJ whole genome shotgun (WGS) entry which is preliminary data.</text>
</comment>
<dbReference type="Pfam" id="PF13751">
    <property type="entry name" value="DDE_Tnp_1_6"/>
    <property type="match status" value="1"/>
</dbReference>
<dbReference type="EMBL" id="MRCB01000025">
    <property type="protein sequence ID" value="OKH20876.1"/>
    <property type="molecule type" value="Genomic_DNA"/>
</dbReference>
<sequence length="175" mass="19341">LTPFKTRLRACCQFSDESIAKGKVHKTYEFGCKVVVTTTQKSNWIVGIDAKHGNPYDGATLAPALTQVEHLTNVRVQQAIVDRGFRGSSHHPTDVDVLVNGKRKLSATLKKWLKRRSAIEPVIGHSKQDHGMGRNYLQGTMGDRINALLAGCGFNLRKLCRFFSTSSCFPVPVST</sequence>